<accession>A0A8X7ZMS7</accession>
<dbReference type="Proteomes" id="UP000886885">
    <property type="component" value="Chromosome 6D"/>
</dbReference>
<organism evidence="6 7">
    <name type="scientific">Populus tomentosa</name>
    <name type="common">Chinese white poplar</name>
    <dbReference type="NCBI Taxonomy" id="118781"/>
    <lineage>
        <taxon>Eukaryota</taxon>
        <taxon>Viridiplantae</taxon>
        <taxon>Streptophyta</taxon>
        <taxon>Embryophyta</taxon>
        <taxon>Tracheophyta</taxon>
        <taxon>Spermatophyta</taxon>
        <taxon>Magnoliopsida</taxon>
        <taxon>eudicotyledons</taxon>
        <taxon>Gunneridae</taxon>
        <taxon>Pentapetalae</taxon>
        <taxon>rosids</taxon>
        <taxon>fabids</taxon>
        <taxon>Malpighiales</taxon>
        <taxon>Salicaceae</taxon>
        <taxon>Saliceae</taxon>
        <taxon>Populus</taxon>
    </lineage>
</organism>
<feature type="domain" description="EXS" evidence="5">
    <location>
        <begin position="1"/>
        <end position="132"/>
    </location>
</feature>
<evidence type="ECO:0000313" key="7">
    <source>
        <dbReference type="Proteomes" id="UP000886885"/>
    </source>
</evidence>
<comment type="caution">
    <text evidence="6">The sequence shown here is derived from an EMBL/GenBank/DDBJ whole genome shotgun (WGS) entry which is preliminary data.</text>
</comment>
<dbReference type="EMBL" id="JAAWWB010000012">
    <property type="protein sequence ID" value="KAG6769068.1"/>
    <property type="molecule type" value="Genomic_DNA"/>
</dbReference>
<name>A0A8X7ZMS7_POPTO</name>
<dbReference type="GO" id="GO:0000822">
    <property type="term" value="F:inositol hexakisphosphate binding"/>
    <property type="evidence" value="ECO:0007669"/>
    <property type="project" value="TreeGrafter"/>
</dbReference>
<reference evidence="6" key="1">
    <citation type="journal article" date="2020" name="bioRxiv">
        <title>Hybrid origin of Populus tomentosa Carr. identified through genome sequencing and phylogenomic analysis.</title>
        <authorList>
            <person name="An X."/>
            <person name="Gao K."/>
            <person name="Chen Z."/>
            <person name="Li J."/>
            <person name="Yang X."/>
            <person name="Yang X."/>
            <person name="Zhou J."/>
            <person name="Guo T."/>
            <person name="Zhao T."/>
            <person name="Huang S."/>
            <person name="Miao D."/>
            <person name="Khan W.U."/>
            <person name="Rao P."/>
            <person name="Ye M."/>
            <person name="Lei B."/>
            <person name="Liao W."/>
            <person name="Wang J."/>
            <person name="Ji L."/>
            <person name="Li Y."/>
            <person name="Guo B."/>
            <person name="Mustafa N.S."/>
            <person name="Li S."/>
            <person name="Yun Q."/>
            <person name="Keller S.R."/>
            <person name="Mao J."/>
            <person name="Zhang R."/>
            <person name="Strauss S.H."/>
        </authorList>
    </citation>
    <scope>NUCLEOTIDE SEQUENCE</scope>
    <source>
        <strain evidence="6">GM15</strain>
        <tissue evidence="6">Leaf</tissue>
    </source>
</reference>
<dbReference type="GO" id="GO:0006817">
    <property type="term" value="P:phosphate ion transport"/>
    <property type="evidence" value="ECO:0007669"/>
    <property type="project" value="TreeGrafter"/>
</dbReference>
<keyword evidence="7" id="KW-1185">Reference proteome</keyword>
<evidence type="ECO:0000313" key="6">
    <source>
        <dbReference type="EMBL" id="KAG6769068.1"/>
    </source>
</evidence>
<dbReference type="PROSITE" id="PS51380">
    <property type="entry name" value="EXS"/>
    <property type="match status" value="1"/>
</dbReference>
<comment type="subcellular location">
    <subcellularLocation>
        <location evidence="1">Membrane</location>
        <topology evidence="1">Multi-pass membrane protein</topology>
    </subcellularLocation>
</comment>
<dbReference type="OrthoDB" id="931780at2759"/>
<dbReference type="PANTHER" id="PTHR10783:SF4">
    <property type="entry name" value="PHOSPHATE TRANSPORTER PHO1 HOMOLOG 3"/>
    <property type="match status" value="1"/>
</dbReference>
<gene>
    <name evidence="6" type="ORF">POTOM_024683</name>
</gene>
<sequence>MGLSISAQLLPYALGGLHTVLTEDQAGSKVMAGIFSVTAAIYGTYWDLVMDRGLLQVKSKNWSLRDKLLIPYRSVYFGAMASIFPTYSNLKCNCCQPSGLWNFFGLENDHLYNVVKYRAFKPVQRPFDYNVG</sequence>
<proteinExistence type="predicted"/>
<dbReference type="AlphaFoldDB" id="A0A8X7ZMS7"/>
<dbReference type="GO" id="GO:0005886">
    <property type="term" value="C:plasma membrane"/>
    <property type="evidence" value="ECO:0007669"/>
    <property type="project" value="TreeGrafter"/>
</dbReference>
<keyword evidence="2" id="KW-0812">Transmembrane</keyword>
<evidence type="ECO:0000259" key="5">
    <source>
        <dbReference type="PROSITE" id="PS51380"/>
    </source>
</evidence>
<evidence type="ECO:0000256" key="3">
    <source>
        <dbReference type="ARBA" id="ARBA00022989"/>
    </source>
</evidence>
<dbReference type="Pfam" id="PF03124">
    <property type="entry name" value="EXS"/>
    <property type="match status" value="1"/>
</dbReference>
<dbReference type="InterPro" id="IPR004342">
    <property type="entry name" value="EXS_C"/>
</dbReference>
<evidence type="ECO:0000256" key="2">
    <source>
        <dbReference type="ARBA" id="ARBA00022692"/>
    </source>
</evidence>
<dbReference type="GO" id="GO:0016036">
    <property type="term" value="P:cellular response to phosphate starvation"/>
    <property type="evidence" value="ECO:0007669"/>
    <property type="project" value="TreeGrafter"/>
</dbReference>
<dbReference type="GO" id="GO:0005802">
    <property type="term" value="C:trans-Golgi network"/>
    <property type="evidence" value="ECO:0007669"/>
    <property type="project" value="TreeGrafter"/>
</dbReference>
<protein>
    <recommendedName>
        <fullName evidence="5">EXS domain-containing protein</fullName>
    </recommendedName>
</protein>
<evidence type="ECO:0000256" key="4">
    <source>
        <dbReference type="ARBA" id="ARBA00023136"/>
    </source>
</evidence>
<evidence type="ECO:0000256" key="1">
    <source>
        <dbReference type="ARBA" id="ARBA00004141"/>
    </source>
</evidence>
<keyword evidence="4" id="KW-0472">Membrane</keyword>
<keyword evidence="3" id="KW-1133">Transmembrane helix</keyword>
<dbReference type="PANTHER" id="PTHR10783">
    <property type="entry name" value="XENOTROPIC AND POLYTROPIC RETROVIRUS RECEPTOR 1-RELATED"/>
    <property type="match status" value="1"/>
</dbReference>